<dbReference type="EMBL" id="JBEUKS010000005">
    <property type="protein sequence ID" value="MFC1439724.1"/>
    <property type="molecule type" value="Genomic_DNA"/>
</dbReference>
<dbReference type="Pfam" id="PF00571">
    <property type="entry name" value="CBS"/>
    <property type="match status" value="2"/>
</dbReference>
<proteinExistence type="predicted"/>
<evidence type="ECO:0000313" key="4">
    <source>
        <dbReference type="EMBL" id="MFC1439724.1"/>
    </source>
</evidence>
<name>A0ABV6XP36_9ACTN</name>
<dbReference type="InterPro" id="IPR000644">
    <property type="entry name" value="CBS_dom"/>
</dbReference>
<evidence type="ECO:0000256" key="2">
    <source>
        <dbReference type="PROSITE-ProRule" id="PRU00703"/>
    </source>
</evidence>
<evidence type="ECO:0000313" key="5">
    <source>
        <dbReference type="Proteomes" id="UP001592581"/>
    </source>
</evidence>
<dbReference type="SUPFAM" id="SSF54631">
    <property type="entry name" value="CBS-domain pair"/>
    <property type="match status" value="1"/>
</dbReference>
<reference evidence="4 5" key="1">
    <citation type="submission" date="2024-06" db="EMBL/GenBank/DDBJ databases">
        <authorList>
            <person name="Lee S.D."/>
        </authorList>
    </citation>
    <scope>NUCLEOTIDE SEQUENCE [LARGE SCALE GENOMIC DNA]</scope>
    <source>
        <strain evidence="4 5">N1-10</strain>
    </source>
</reference>
<dbReference type="PANTHER" id="PTHR43080:SF2">
    <property type="entry name" value="CBS DOMAIN-CONTAINING PROTEIN"/>
    <property type="match status" value="1"/>
</dbReference>
<keyword evidence="1 2" id="KW-0129">CBS domain</keyword>
<dbReference type="Proteomes" id="UP001592581">
    <property type="component" value="Unassembled WGS sequence"/>
</dbReference>
<comment type="caution">
    <text evidence="4">The sequence shown here is derived from an EMBL/GenBank/DDBJ whole genome shotgun (WGS) entry which is preliminary data.</text>
</comment>
<dbReference type="Gene3D" id="3.10.580.10">
    <property type="entry name" value="CBS-domain"/>
    <property type="match status" value="1"/>
</dbReference>
<dbReference type="SMART" id="SM00116">
    <property type="entry name" value="CBS"/>
    <property type="match status" value="2"/>
</dbReference>
<dbReference type="PROSITE" id="PS51371">
    <property type="entry name" value="CBS"/>
    <property type="match status" value="1"/>
</dbReference>
<dbReference type="InterPro" id="IPR051257">
    <property type="entry name" value="Diverse_CBS-Domain"/>
</dbReference>
<sequence length="262" mass="28992">MEAAAGDEQDEQASGLAPVAITVGRLPSARSSLKSVRLSDPITLAVEIMSEHSFDHLPVLDEDGNLRGSVSWQEIGATNRPLNALVQDAAVLKVRSVQTDDPLIDCLADVARHGCVFVVNPDGTLSGIVTGHDLAHRLKQELRPYALLQELEHRLRRALATALRRIKEVHGEFGLPGDPAKISKFGNKGMNFSDYVQLLRRPDVWDATGWRFPQDAFANRLDRVRLIRNSTMHFHELDDDRASAVAEINTTLQMLKKVQPQA</sequence>
<accession>A0ABV6XP36</accession>
<evidence type="ECO:0000259" key="3">
    <source>
        <dbReference type="PROSITE" id="PS51371"/>
    </source>
</evidence>
<feature type="domain" description="CBS" evidence="3">
    <location>
        <begin position="29"/>
        <end position="85"/>
    </location>
</feature>
<protein>
    <submittedName>
        <fullName evidence="4">CBS domain-containing protein</fullName>
    </submittedName>
</protein>
<gene>
    <name evidence="4" type="ORF">ABUW04_15810</name>
</gene>
<evidence type="ECO:0000256" key="1">
    <source>
        <dbReference type="ARBA" id="ARBA00023122"/>
    </source>
</evidence>
<dbReference type="RefSeq" id="WP_380565288.1">
    <property type="nucleotide sequence ID" value="NZ_JBEUKS010000005.1"/>
</dbReference>
<dbReference type="InterPro" id="IPR046342">
    <property type="entry name" value="CBS_dom_sf"/>
</dbReference>
<organism evidence="4 5">
    <name type="scientific">Streptacidiphilus jeojiensis</name>
    <dbReference type="NCBI Taxonomy" id="3229225"/>
    <lineage>
        <taxon>Bacteria</taxon>
        <taxon>Bacillati</taxon>
        <taxon>Actinomycetota</taxon>
        <taxon>Actinomycetes</taxon>
        <taxon>Kitasatosporales</taxon>
        <taxon>Streptomycetaceae</taxon>
        <taxon>Streptacidiphilus</taxon>
    </lineage>
</organism>
<keyword evidence="5" id="KW-1185">Reference proteome</keyword>
<dbReference type="CDD" id="cd02205">
    <property type="entry name" value="CBS_pair_SF"/>
    <property type="match status" value="1"/>
</dbReference>
<dbReference type="PANTHER" id="PTHR43080">
    <property type="entry name" value="CBS DOMAIN-CONTAINING PROTEIN CBSX3, MITOCHONDRIAL"/>
    <property type="match status" value="1"/>
</dbReference>